<evidence type="ECO:0000313" key="3">
    <source>
        <dbReference type="Proteomes" id="UP001314261"/>
    </source>
</evidence>
<evidence type="ECO:0000313" key="2">
    <source>
        <dbReference type="EMBL" id="CAK1237083.1"/>
    </source>
</evidence>
<dbReference type="Proteomes" id="UP001314261">
    <property type="component" value="Unassembled WGS sequence"/>
</dbReference>
<dbReference type="RefSeq" id="WP_010690633.1">
    <property type="nucleotide sequence ID" value="NZ_CAUZLN010000003.1"/>
</dbReference>
<name>A0ABN9YPU1_9LACO</name>
<dbReference type="EMBL" id="CAUZLR010000003">
    <property type="protein sequence ID" value="CAK1237083.1"/>
    <property type="molecule type" value="Genomic_DNA"/>
</dbReference>
<reference evidence="2 3" key="1">
    <citation type="submission" date="2023-10" db="EMBL/GenBank/DDBJ databases">
        <authorList>
            <person name="Botero Cardona J."/>
        </authorList>
    </citation>
    <scope>NUCLEOTIDE SEQUENCE [LARGE SCALE GENOMIC DNA]</scope>
    <source>
        <strain evidence="2 3">R-54839</strain>
    </source>
</reference>
<sequence length="95" mass="10965">MAKGKYETVILTGCLLEEDASGHLLVKDRQQEHDWRIGKHTKGQLLGPGQIFLTEKNQKVLLTRVTPLSFKDRHDFQPIGRFTKEVQHDLLADYH</sequence>
<proteinExistence type="predicted"/>
<gene>
    <name evidence="2" type="ORF">R54839_PPFHFPJH_00716</name>
</gene>
<organism evidence="2 3">
    <name type="scientific">Fructobacillus fructosus</name>
    <dbReference type="NCBI Taxonomy" id="1631"/>
    <lineage>
        <taxon>Bacteria</taxon>
        <taxon>Bacillati</taxon>
        <taxon>Bacillota</taxon>
        <taxon>Bacilli</taxon>
        <taxon>Lactobacillales</taxon>
        <taxon>Lactobacillaceae</taxon>
        <taxon>Fructobacillus</taxon>
    </lineage>
</organism>
<protein>
    <recommendedName>
        <fullName evidence="1">DUF7671 domain-containing protein</fullName>
    </recommendedName>
</protein>
<dbReference type="InterPro" id="IPR056088">
    <property type="entry name" value="DUF7671"/>
</dbReference>
<comment type="caution">
    <text evidence="2">The sequence shown here is derived from an EMBL/GenBank/DDBJ whole genome shotgun (WGS) entry which is preliminary data.</text>
</comment>
<evidence type="ECO:0000259" key="1">
    <source>
        <dbReference type="Pfam" id="PF24710"/>
    </source>
</evidence>
<dbReference type="Pfam" id="PF24710">
    <property type="entry name" value="DUF7671"/>
    <property type="match status" value="1"/>
</dbReference>
<keyword evidence="3" id="KW-1185">Reference proteome</keyword>
<accession>A0ABN9YPU1</accession>
<feature type="domain" description="DUF7671" evidence="1">
    <location>
        <begin position="3"/>
        <end position="89"/>
    </location>
</feature>